<evidence type="ECO:0000256" key="1">
    <source>
        <dbReference type="SAM" id="MobiDB-lite"/>
    </source>
</evidence>
<feature type="region of interest" description="Disordered" evidence="1">
    <location>
        <begin position="183"/>
        <end position="229"/>
    </location>
</feature>
<dbReference type="Proteomes" id="UP000070444">
    <property type="component" value="Unassembled WGS sequence"/>
</dbReference>
<evidence type="ECO:0000256" key="2">
    <source>
        <dbReference type="SAM" id="Phobius"/>
    </source>
</evidence>
<evidence type="ECO:0000313" key="5">
    <source>
        <dbReference type="Proteomes" id="UP000070444"/>
    </source>
</evidence>
<protein>
    <recommendedName>
        <fullName evidence="6">Extracellular membrane protein CFEM domain-containing protein</fullName>
    </recommendedName>
</protein>
<keyword evidence="2" id="KW-0812">Transmembrane</keyword>
<evidence type="ECO:0000256" key="3">
    <source>
        <dbReference type="SAM" id="SignalP"/>
    </source>
</evidence>
<feature type="compositionally biased region" description="Basic and acidic residues" evidence="1">
    <location>
        <begin position="183"/>
        <end position="227"/>
    </location>
</feature>
<feature type="transmembrane region" description="Helical" evidence="2">
    <location>
        <begin position="234"/>
        <end position="252"/>
    </location>
</feature>
<dbReference type="EMBL" id="KQ964564">
    <property type="protein sequence ID" value="KXN68714.1"/>
    <property type="molecule type" value="Genomic_DNA"/>
</dbReference>
<organism evidence="4 5">
    <name type="scientific">Conidiobolus coronatus (strain ATCC 28846 / CBS 209.66 / NRRL 28638)</name>
    <name type="common">Delacroixia coronata</name>
    <dbReference type="NCBI Taxonomy" id="796925"/>
    <lineage>
        <taxon>Eukaryota</taxon>
        <taxon>Fungi</taxon>
        <taxon>Fungi incertae sedis</taxon>
        <taxon>Zoopagomycota</taxon>
        <taxon>Entomophthoromycotina</taxon>
        <taxon>Entomophthoromycetes</taxon>
        <taxon>Entomophthorales</taxon>
        <taxon>Ancylistaceae</taxon>
        <taxon>Conidiobolus</taxon>
    </lineage>
</organism>
<sequence>MKFATTFLLLTSLVIALPSEDKKDTATTPAPCVSVIRCKIEEQKTSKDNTKNLESCDYKSDEADKTNCILETLGLKSEQIEQFSKLDKFIAKCTSTPNTTFTTCVEKCDDKKKKEECTKKCKESMMTEIGKCAIKAADKPDFDLKEAAECSSKCTQATLPEVFKCDYKCNKELYDALISKASDSKDEKPKDDKTKEEGKDDKTKDEKSKDDKTKDEKPKDEKDKSEKSSAMTNFGVSSFGAIAFGTVIFSLLV</sequence>
<evidence type="ECO:0000313" key="4">
    <source>
        <dbReference type="EMBL" id="KXN68714.1"/>
    </source>
</evidence>
<keyword evidence="2" id="KW-0472">Membrane</keyword>
<proteinExistence type="predicted"/>
<name>A0A137P1F2_CONC2</name>
<keyword evidence="2" id="KW-1133">Transmembrane helix</keyword>
<feature type="chain" id="PRO_5007294368" description="Extracellular membrane protein CFEM domain-containing protein" evidence="3">
    <location>
        <begin position="17"/>
        <end position="253"/>
    </location>
</feature>
<keyword evidence="3" id="KW-0732">Signal</keyword>
<reference evidence="4 5" key="1">
    <citation type="journal article" date="2015" name="Genome Biol. Evol.">
        <title>Phylogenomic analyses indicate that early fungi evolved digesting cell walls of algal ancestors of land plants.</title>
        <authorList>
            <person name="Chang Y."/>
            <person name="Wang S."/>
            <person name="Sekimoto S."/>
            <person name="Aerts A.L."/>
            <person name="Choi C."/>
            <person name="Clum A."/>
            <person name="LaButti K.M."/>
            <person name="Lindquist E.A."/>
            <person name="Yee Ngan C."/>
            <person name="Ohm R.A."/>
            <person name="Salamov A.A."/>
            <person name="Grigoriev I.V."/>
            <person name="Spatafora J.W."/>
            <person name="Berbee M.L."/>
        </authorList>
    </citation>
    <scope>NUCLEOTIDE SEQUENCE [LARGE SCALE GENOMIC DNA]</scope>
    <source>
        <strain evidence="4 5">NRRL 28638</strain>
    </source>
</reference>
<evidence type="ECO:0008006" key="6">
    <source>
        <dbReference type="Google" id="ProtNLM"/>
    </source>
</evidence>
<gene>
    <name evidence="4" type="ORF">CONCODRAFT_166299</name>
</gene>
<dbReference type="AlphaFoldDB" id="A0A137P1F2"/>
<feature type="signal peptide" evidence="3">
    <location>
        <begin position="1"/>
        <end position="16"/>
    </location>
</feature>
<keyword evidence="5" id="KW-1185">Reference proteome</keyword>
<accession>A0A137P1F2</accession>